<proteinExistence type="predicted"/>
<dbReference type="InterPro" id="IPR024368">
    <property type="entry name" value="Ecl1/2/3"/>
</dbReference>
<dbReference type="EMBL" id="LT553919">
    <property type="protein sequence ID" value="SAM02561.1"/>
    <property type="molecule type" value="Genomic_DNA"/>
</dbReference>
<dbReference type="Pfam" id="PF12855">
    <property type="entry name" value="Ecl1"/>
    <property type="match status" value="1"/>
</dbReference>
<evidence type="ECO:0000313" key="3">
    <source>
        <dbReference type="Proteomes" id="UP000078561"/>
    </source>
</evidence>
<accession>A0A163JQS3</accession>
<sequence>MDDHWCTNCDKAINTFSNSLYCSEECLRADALNHHPLLGYDYAELKDFPRSTPSPSSLSLSSPSPSPHPCFGLPSPQASPKYLPYTTKIPWDQKLSPPVFELEPKLDTPPASPATKRTLFFI</sequence>
<evidence type="ECO:0000256" key="1">
    <source>
        <dbReference type="SAM" id="MobiDB-lite"/>
    </source>
</evidence>
<organism evidence="2">
    <name type="scientific">Absidia glauca</name>
    <name type="common">Pin mould</name>
    <dbReference type="NCBI Taxonomy" id="4829"/>
    <lineage>
        <taxon>Eukaryota</taxon>
        <taxon>Fungi</taxon>
        <taxon>Fungi incertae sedis</taxon>
        <taxon>Mucoromycota</taxon>
        <taxon>Mucoromycotina</taxon>
        <taxon>Mucoromycetes</taxon>
        <taxon>Mucorales</taxon>
        <taxon>Cunninghamellaceae</taxon>
        <taxon>Absidia</taxon>
    </lineage>
</organism>
<dbReference type="Proteomes" id="UP000078561">
    <property type="component" value="Unassembled WGS sequence"/>
</dbReference>
<protein>
    <submittedName>
        <fullName evidence="2">Uncharacterized protein</fullName>
    </submittedName>
</protein>
<reference evidence="2" key="1">
    <citation type="submission" date="2016-04" db="EMBL/GenBank/DDBJ databases">
        <authorList>
            <person name="Evans L.H."/>
            <person name="Alamgir A."/>
            <person name="Owens N."/>
            <person name="Weber N.D."/>
            <person name="Virtaneva K."/>
            <person name="Barbian K."/>
            <person name="Babar A."/>
            <person name="Rosenke K."/>
        </authorList>
    </citation>
    <scope>NUCLEOTIDE SEQUENCE [LARGE SCALE GENOMIC DNA]</scope>
    <source>
        <strain evidence="2">CBS 101.48</strain>
    </source>
</reference>
<gene>
    <name evidence="2" type="primary">ABSGL_08362.1 scaffold 10076</name>
</gene>
<evidence type="ECO:0000313" key="2">
    <source>
        <dbReference type="EMBL" id="SAM02561.1"/>
    </source>
</evidence>
<feature type="region of interest" description="Disordered" evidence="1">
    <location>
        <begin position="50"/>
        <end position="75"/>
    </location>
</feature>
<feature type="compositionally biased region" description="Low complexity" evidence="1">
    <location>
        <begin position="53"/>
        <end position="63"/>
    </location>
</feature>
<dbReference type="AlphaFoldDB" id="A0A163JQS3"/>
<keyword evidence="3" id="KW-1185">Reference proteome</keyword>
<dbReference type="InParanoid" id="A0A163JQS3"/>
<name>A0A163JQS3_ABSGL</name>
<dbReference type="OrthoDB" id="2384637at2759"/>